<evidence type="ECO:0000313" key="1">
    <source>
        <dbReference type="EMBL" id="KAG8099516.1"/>
    </source>
</evidence>
<organism evidence="1 2">
    <name type="scientific">Zizania palustris</name>
    <name type="common">Northern wild rice</name>
    <dbReference type="NCBI Taxonomy" id="103762"/>
    <lineage>
        <taxon>Eukaryota</taxon>
        <taxon>Viridiplantae</taxon>
        <taxon>Streptophyta</taxon>
        <taxon>Embryophyta</taxon>
        <taxon>Tracheophyta</taxon>
        <taxon>Spermatophyta</taxon>
        <taxon>Magnoliopsida</taxon>
        <taxon>Liliopsida</taxon>
        <taxon>Poales</taxon>
        <taxon>Poaceae</taxon>
        <taxon>BOP clade</taxon>
        <taxon>Oryzoideae</taxon>
        <taxon>Oryzeae</taxon>
        <taxon>Zizaniinae</taxon>
        <taxon>Zizania</taxon>
    </lineage>
</organism>
<dbReference type="AlphaFoldDB" id="A0A8J5X0J3"/>
<accession>A0A8J5X0J3</accession>
<dbReference type="OrthoDB" id="1708852at2759"/>
<dbReference type="PANTHER" id="PTHR10113">
    <property type="entry name" value="PEPTIDE CHAIN RELEASE FACTOR SUBUNIT 1"/>
    <property type="match status" value="1"/>
</dbReference>
<comment type="caution">
    <text evidence="1">The sequence shown here is derived from an EMBL/GenBank/DDBJ whole genome shotgun (WGS) entry which is preliminary data.</text>
</comment>
<evidence type="ECO:0000313" key="2">
    <source>
        <dbReference type="Proteomes" id="UP000729402"/>
    </source>
</evidence>
<dbReference type="EMBL" id="JAAALK010000079">
    <property type="protein sequence ID" value="KAG8099516.1"/>
    <property type="molecule type" value="Genomic_DNA"/>
</dbReference>
<keyword evidence="2" id="KW-1185">Reference proteome</keyword>
<dbReference type="GO" id="GO:0003747">
    <property type="term" value="F:translation release factor activity"/>
    <property type="evidence" value="ECO:0007669"/>
    <property type="project" value="InterPro"/>
</dbReference>
<dbReference type="InterPro" id="IPR004403">
    <property type="entry name" value="Peptide_chain-rel_eRF1/aRF1"/>
</dbReference>
<dbReference type="Proteomes" id="UP000729402">
    <property type="component" value="Unassembled WGS sequence"/>
</dbReference>
<name>A0A8J5X0J3_ZIZPA</name>
<reference evidence="1" key="1">
    <citation type="journal article" date="2021" name="bioRxiv">
        <title>Whole Genome Assembly and Annotation of Northern Wild Rice, Zizania palustris L., Supports a Whole Genome Duplication in the Zizania Genus.</title>
        <authorList>
            <person name="Haas M."/>
            <person name="Kono T."/>
            <person name="Macchietto M."/>
            <person name="Millas R."/>
            <person name="McGilp L."/>
            <person name="Shao M."/>
            <person name="Duquette J."/>
            <person name="Hirsch C.N."/>
            <person name="Kimball J."/>
        </authorList>
    </citation>
    <scope>NUCLEOTIDE SEQUENCE</scope>
    <source>
        <tissue evidence="1">Fresh leaf tissue</tissue>
    </source>
</reference>
<sequence length="80" mass="9044">MFDQWLQAKILDVVDVSYGGDNDFNQAIELSAEISSKCEVYTGEEVDWQVLDMGAVETLIVWGNLDINRYDLKNSARANI</sequence>
<proteinExistence type="predicted"/>
<protein>
    <submittedName>
        <fullName evidence="1">Uncharacterized protein</fullName>
    </submittedName>
</protein>
<gene>
    <name evidence="1" type="ORF">GUJ93_ZPchr0013g34310</name>
</gene>
<reference evidence="1" key="2">
    <citation type="submission" date="2021-02" db="EMBL/GenBank/DDBJ databases">
        <authorList>
            <person name="Kimball J.A."/>
            <person name="Haas M.W."/>
            <person name="Macchietto M."/>
            <person name="Kono T."/>
            <person name="Duquette J."/>
            <person name="Shao M."/>
        </authorList>
    </citation>
    <scope>NUCLEOTIDE SEQUENCE</scope>
    <source>
        <tissue evidence="1">Fresh leaf tissue</tissue>
    </source>
</reference>